<keyword evidence="2" id="KW-1185">Reference proteome</keyword>
<dbReference type="AlphaFoldDB" id="A0A167Y0K6"/>
<dbReference type="EMBL" id="LVJE01000010">
    <property type="protein sequence ID" value="OAB28895.1"/>
    <property type="molecule type" value="Genomic_DNA"/>
</dbReference>
<dbReference type="STRING" id="249352.SAMN05444395_102378"/>
<sequence>MKQNETKSTLHLSKISKEESIPEKWTNTVNDYDNYIKEYIKHYKKALKGNSNSLTRYPYLKAKSESLSKRLSKAQKKGLLTEKQLQKILRIQLKIVNACSE</sequence>
<evidence type="ECO:0000313" key="1">
    <source>
        <dbReference type="EMBL" id="OAB28895.1"/>
    </source>
</evidence>
<protein>
    <submittedName>
        <fullName evidence="1">Uncharacterized protein</fullName>
    </submittedName>
</protein>
<dbReference type="Proteomes" id="UP000077164">
    <property type="component" value="Unassembled WGS sequence"/>
</dbReference>
<name>A0A167Y0K6_9FLAO</name>
<accession>A0A167Y0K6</accession>
<organism evidence="1 2">
    <name type="scientific">Flavobacterium fryxellicola</name>
    <dbReference type="NCBI Taxonomy" id="249352"/>
    <lineage>
        <taxon>Bacteria</taxon>
        <taxon>Pseudomonadati</taxon>
        <taxon>Bacteroidota</taxon>
        <taxon>Flavobacteriia</taxon>
        <taxon>Flavobacteriales</taxon>
        <taxon>Flavobacteriaceae</taxon>
        <taxon>Flavobacterium</taxon>
    </lineage>
</organism>
<dbReference type="RefSeq" id="WP_066077907.1">
    <property type="nucleotide sequence ID" value="NZ_FRDK01000002.1"/>
</dbReference>
<proteinExistence type="predicted"/>
<dbReference type="OrthoDB" id="1376017at2"/>
<reference evidence="1 2" key="1">
    <citation type="submission" date="2016-03" db="EMBL/GenBank/DDBJ databases">
        <title>Draft genome sequence of Flavobacterium fryxellicola DSM 16209.</title>
        <authorList>
            <person name="Shin S.-K."/>
            <person name="Yi H."/>
        </authorList>
    </citation>
    <scope>NUCLEOTIDE SEQUENCE [LARGE SCALE GENOMIC DNA]</scope>
    <source>
        <strain evidence="1 2">DSM 16209</strain>
    </source>
</reference>
<evidence type="ECO:0000313" key="2">
    <source>
        <dbReference type="Proteomes" id="UP000077164"/>
    </source>
</evidence>
<comment type="caution">
    <text evidence="1">The sequence shown here is derived from an EMBL/GenBank/DDBJ whole genome shotgun (WGS) entry which is preliminary data.</text>
</comment>
<gene>
    <name evidence="1" type="ORF">FBFR_05400</name>
</gene>